<dbReference type="EMBL" id="DVHH01000203">
    <property type="protein sequence ID" value="HIR55626.1"/>
    <property type="molecule type" value="Genomic_DNA"/>
</dbReference>
<dbReference type="GO" id="GO:0006071">
    <property type="term" value="P:glycerol metabolic process"/>
    <property type="evidence" value="ECO:0007669"/>
    <property type="project" value="TreeGrafter"/>
</dbReference>
<dbReference type="GO" id="GO:0050277">
    <property type="term" value="F:sedoheptulokinase activity"/>
    <property type="evidence" value="ECO:0007669"/>
    <property type="project" value="TreeGrafter"/>
</dbReference>
<sequence length="433" mass="44521">MLAAGIDIGTTTISGAVLDTESGRLLCSLTSPGGEKLEGAPWAGEQSADDILKKASRMLERLREAVPGTAALGLTGQMHGVVYLDREGRALGPLYTWEDGRGDLPAPGGLSWAGELAALSGYEAATGYGLVTHYYNMKNGLVPPGAVSLCTAPDYVAMRLCGLEKPRTHASLAASLGLFDLDAGSFDHAALARAGLPADMLPEAVRGEALLGETAGGLPVALPIGDNQAGFLGAAGRPDDVLLNLGTSSQLSALCPPSGCPEGLEPRPYIGGARLMTGAGLCGGSALRLLNGFLRAVCSLAGEVGEAEMYGHMQRLAEAAPRDSGLSARTTFRGTREHPGLRGAIEGLSMDNFTPEALCAAFYRGVCEELLPSYRLMPESTRGSGRLVLCGNAARLNRCILGCAGELFARPAVLSPYPEDAAAGAAKLAGALV</sequence>
<dbReference type="CDD" id="cd07777">
    <property type="entry name" value="ASKHA_NBD_FGGY_SHK"/>
    <property type="match status" value="1"/>
</dbReference>
<proteinExistence type="inferred from homology"/>
<reference evidence="5" key="1">
    <citation type="submission" date="2020-10" db="EMBL/GenBank/DDBJ databases">
        <authorList>
            <person name="Gilroy R."/>
        </authorList>
    </citation>
    <scope>NUCLEOTIDE SEQUENCE</scope>
    <source>
        <strain evidence="5">ChiGjej3B3-7149</strain>
    </source>
</reference>
<dbReference type="Gene3D" id="3.30.420.40">
    <property type="match status" value="2"/>
</dbReference>
<evidence type="ECO:0000313" key="5">
    <source>
        <dbReference type="EMBL" id="HIR55626.1"/>
    </source>
</evidence>
<dbReference type="InterPro" id="IPR018484">
    <property type="entry name" value="FGGY_N"/>
</dbReference>
<dbReference type="AlphaFoldDB" id="A0A9D1IZJ1"/>
<keyword evidence="2" id="KW-0808">Transferase</keyword>
<accession>A0A9D1IZJ1</accession>
<dbReference type="SUPFAM" id="SSF53067">
    <property type="entry name" value="Actin-like ATPase domain"/>
    <property type="match status" value="2"/>
</dbReference>
<protein>
    <recommendedName>
        <fullName evidence="4">Carbohydrate kinase FGGY N-terminal domain-containing protein</fullName>
    </recommendedName>
</protein>
<evidence type="ECO:0000313" key="6">
    <source>
        <dbReference type="Proteomes" id="UP000824238"/>
    </source>
</evidence>
<feature type="domain" description="Carbohydrate kinase FGGY N-terminal" evidence="4">
    <location>
        <begin position="4"/>
        <end position="101"/>
    </location>
</feature>
<dbReference type="PANTHER" id="PTHR10196">
    <property type="entry name" value="SUGAR KINASE"/>
    <property type="match status" value="1"/>
</dbReference>
<dbReference type="PANTHER" id="PTHR10196:SF67">
    <property type="entry name" value="SEDOHEPTULOKINASE"/>
    <property type="match status" value="1"/>
</dbReference>
<name>A0A9D1IZJ1_9FIRM</name>
<dbReference type="Proteomes" id="UP000824238">
    <property type="component" value="Unassembled WGS sequence"/>
</dbReference>
<comment type="similarity">
    <text evidence="1">Belongs to the FGGY kinase family.</text>
</comment>
<keyword evidence="3" id="KW-0418">Kinase</keyword>
<evidence type="ECO:0000256" key="1">
    <source>
        <dbReference type="ARBA" id="ARBA00009156"/>
    </source>
</evidence>
<organism evidence="5 6">
    <name type="scientific">Candidatus Scatomorpha intestinigallinarum</name>
    <dbReference type="NCBI Taxonomy" id="2840923"/>
    <lineage>
        <taxon>Bacteria</taxon>
        <taxon>Bacillati</taxon>
        <taxon>Bacillota</taxon>
        <taxon>Clostridia</taxon>
        <taxon>Eubacteriales</taxon>
        <taxon>Candidatus Scatomorpha</taxon>
    </lineage>
</organism>
<evidence type="ECO:0000256" key="3">
    <source>
        <dbReference type="ARBA" id="ARBA00022777"/>
    </source>
</evidence>
<evidence type="ECO:0000259" key="4">
    <source>
        <dbReference type="Pfam" id="PF00370"/>
    </source>
</evidence>
<comment type="caution">
    <text evidence="5">The sequence shown here is derived from an EMBL/GenBank/DDBJ whole genome shotgun (WGS) entry which is preliminary data.</text>
</comment>
<dbReference type="InterPro" id="IPR043129">
    <property type="entry name" value="ATPase_NBD"/>
</dbReference>
<reference evidence="5" key="2">
    <citation type="journal article" date="2021" name="PeerJ">
        <title>Extensive microbial diversity within the chicken gut microbiome revealed by metagenomics and culture.</title>
        <authorList>
            <person name="Gilroy R."/>
            <person name="Ravi A."/>
            <person name="Getino M."/>
            <person name="Pursley I."/>
            <person name="Horton D.L."/>
            <person name="Alikhan N.F."/>
            <person name="Baker D."/>
            <person name="Gharbi K."/>
            <person name="Hall N."/>
            <person name="Watson M."/>
            <person name="Adriaenssens E.M."/>
            <person name="Foster-Nyarko E."/>
            <person name="Jarju S."/>
            <person name="Secka A."/>
            <person name="Antonio M."/>
            <person name="Oren A."/>
            <person name="Chaudhuri R.R."/>
            <person name="La Ragione R."/>
            <person name="Hildebrand F."/>
            <person name="Pallen M.J."/>
        </authorList>
    </citation>
    <scope>NUCLEOTIDE SEQUENCE</scope>
    <source>
        <strain evidence="5">ChiGjej3B3-7149</strain>
    </source>
</reference>
<dbReference type="GO" id="GO:0005829">
    <property type="term" value="C:cytosol"/>
    <property type="evidence" value="ECO:0007669"/>
    <property type="project" value="TreeGrafter"/>
</dbReference>
<evidence type="ECO:0000256" key="2">
    <source>
        <dbReference type="ARBA" id="ARBA00022679"/>
    </source>
</evidence>
<dbReference type="Pfam" id="PF00370">
    <property type="entry name" value="FGGY_N"/>
    <property type="match status" value="1"/>
</dbReference>
<gene>
    <name evidence="5" type="ORF">IAD36_08550</name>
</gene>